<reference evidence="2 3" key="1">
    <citation type="submission" date="2012-08" db="EMBL/GenBank/DDBJ databases">
        <title>Oryza genome evolution.</title>
        <authorList>
            <person name="Wing R.A."/>
        </authorList>
    </citation>
    <scope>NUCLEOTIDE SEQUENCE</scope>
</reference>
<reference evidence="3" key="2">
    <citation type="submission" date="2013-12" db="EMBL/GenBank/DDBJ databases">
        <authorList>
            <person name="Yu Y."/>
            <person name="Lee S."/>
            <person name="de Baynast K."/>
            <person name="Wissotski M."/>
            <person name="Liu L."/>
            <person name="Talag J."/>
            <person name="Goicoechea J."/>
            <person name="Angelova A."/>
            <person name="Jetty R."/>
            <person name="Kudrna D."/>
            <person name="Golser W."/>
            <person name="Rivera L."/>
            <person name="Zhang J."/>
            <person name="Wing R."/>
        </authorList>
    </citation>
    <scope>NUCLEOTIDE SEQUENCE</scope>
</reference>
<name>A0A0D9X791_9ORYZ</name>
<dbReference type="EnsemblPlants" id="LPERR08G10450.5">
    <property type="protein sequence ID" value="LPERR08G10450.5"/>
    <property type="gene ID" value="LPERR08G10450"/>
</dbReference>
<dbReference type="Proteomes" id="UP000032180">
    <property type="component" value="Chromosome 8"/>
</dbReference>
<dbReference type="HOGENOM" id="CLU_1356436_0_0_1"/>
<accession>A0A0D9X791</accession>
<keyword evidence="3" id="KW-1185">Reference proteome</keyword>
<reference evidence="2" key="3">
    <citation type="submission" date="2015-04" db="UniProtKB">
        <authorList>
            <consortium name="EnsemblPlants"/>
        </authorList>
    </citation>
    <scope>IDENTIFICATION</scope>
</reference>
<evidence type="ECO:0000313" key="3">
    <source>
        <dbReference type="Proteomes" id="UP000032180"/>
    </source>
</evidence>
<evidence type="ECO:0000256" key="1">
    <source>
        <dbReference type="SAM" id="MobiDB-lite"/>
    </source>
</evidence>
<feature type="region of interest" description="Disordered" evidence="1">
    <location>
        <begin position="159"/>
        <end position="202"/>
    </location>
</feature>
<organism evidence="2 3">
    <name type="scientific">Leersia perrieri</name>
    <dbReference type="NCBI Taxonomy" id="77586"/>
    <lineage>
        <taxon>Eukaryota</taxon>
        <taxon>Viridiplantae</taxon>
        <taxon>Streptophyta</taxon>
        <taxon>Embryophyta</taxon>
        <taxon>Tracheophyta</taxon>
        <taxon>Spermatophyta</taxon>
        <taxon>Magnoliopsida</taxon>
        <taxon>Liliopsida</taxon>
        <taxon>Poales</taxon>
        <taxon>Poaceae</taxon>
        <taxon>BOP clade</taxon>
        <taxon>Oryzoideae</taxon>
        <taxon>Oryzeae</taxon>
        <taxon>Oryzinae</taxon>
        <taxon>Leersia</taxon>
    </lineage>
</organism>
<dbReference type="Gramene" id="LPERR08G10450.5">
    <property type="protein sequence ID" value="LPERR08G10450.5"/>
    <property type="gene ID" value="LPERR08G10450"/>
</dbReference>
<feature type="compositionally biased region" description="Low complexity" evidence="1">
    <location>
        <begin position="166"/>
        <end position="181"/>
    </location>
</feature>
<dbReference type="AlphaFoldDB" id="A0A0D9X791"/>
<sequence length="202" mass="22491">MASMKQPGYRLPPKHLFGKLIKDFTTTMRFLCKSSFTSGPQTCKEWQPYHPFNHACAALEEGLPGSPGQSLRRLPHRFKELQQVLKTKLRDSMAAVIRNASRILMDAFVDSTFTFSHQSLRPTESNFAPVEEIGERTEVFEIEGAIPEDFPEGVYIRNARGEKTNPPSATSSAPMSSRSGANELRRAGSGVGDLRCTDAERI</sequence>
<proteinExistence type="predicted"/>
<evidence type="ECO:0000313" key="2">
    <source>
        <dbReference type="EnsemblPlants" id="LPERR08G10450.5"/>
    </source>
</evidence>
<protein>
    <submittedName>
        <fullName evidence="2">Uncharacterized protein</fullName>
    </submittedName>
</protein>